<dbReference type="SMART" id="SM00220">
    <property type="entry name" value="S_TKc"/>
    <property type="match status" value="1"/>
</dbReference>
<dbReference type="PROSITE" id="PS50011">
    <property type="entry name" value="PROTEIN_KINASE_DOM"/>
    <property type="match status" value="1"/>
</dbReference>
<keyword evidence="1" id="KW-0723">Serine/threonine-protein kinase</keyword>
<dbReference type="Proteomes" id="UP000230233">
    <property type="component" value="Chromosome V"/>
</dbReference>
<evidence type="ECO:0000313" key="8">
    <source>
        <dbReference type="Proteomes" id="UP000230233"/>
    </source>
</evidence>
<keyword evidence="3" id="KW-0547">Nucleotide-binding</keyword>
<accession>A0A2G5TV18</accession>
<keyword evidence="2" id="KW-0808">Transferase</keyword>
<dbReference type="PANTHER" id="PTHR24058">
    <property type="entry name" value="DUAL SPECIFICITY PROTEIN KINASE"/>
    <property type="match status" value="1"/>
</dbReference>
<dbReference type="InterPro" id="IPR000719">
    <property type="entry name" value="Prot_kinase_dom"/>
</dbReference>
<keyword evidence="4" id="KW-0418">Kinase</keyword>
<evidence type="ECO:0000313" key="7">
    <source>
        <dbReference type="EMBL" id="PIC31108.1"/>
    </source>
</evidence>
<organism evidence="7 8">
    <name type="scientific">Caenorhabditis nigoni</name>
    <dbReference type="NCBI Taxonomy" id="1611254"/>
    <lineage>
        <taxon>Eukaryota</taxon>
        <taxon>Metazoa</taxon>
        <taxon>Ecdysozoa</taxon>
        <taxon>Nematoda</taxon>
        <taxon>Chromadorea</taxon>
        <taxon>Rhabditida</taxon>
        <taxon>Rhabditina</taxon>
        <taxon>Rhabditomorpha</taxon>
        <taxon>Rhabditoidea</taxon>
        <taxon>Rhabditidae</taxon>
        <taxon>Peloderinae</taxon>
        <taxon>Caenorhabditis</taxon>
    </lineage>
</organism>
<protein>
    <recommendedName>
        <fullName evidence="6">Protein kinase domain-containing protein</fullName>
    </recommendedName>
</protein>
<dbReference type="InterPro" id="IPR008271">
    <property type="entry name" value="Ser/Thr_kinase_AS"/>
</dbReference>
<dbReference type="PANTHER" id="PTHR24058:SF124">
    <property type="entry name" value="PROTEIN KINASE SUPERFAMILY PROTEIN"/>
    <property type="match status" value="1"/>
</dbReference>
<dbReference type="Pfam" id="PF00069">
    <property type="entry name" value="Pkinase"/>
    <property type="match status" value="1"/>
</dbReference>
<proteinExistence type="predicted"/>
<dbReference type="InterPro" id="IPR050494">
    <property type="entry name" value="Ser_Thr_dual-spec_kinase"/>
</dbReference>
<evidence type="ECO:0000256" key="2">
    <source>
        <dbReference type="ARBA" id="ARBA00022679"/>
    </source>
</evidence>
<dbReference type="Gene3D" id="1.10.510.10">
    <property type="entry name" value="Transferase(Phosphotransferase) domain 1"/>
    <property type="match status" value="1"/>
</dbReference>
<dbReference type="InterPro" id="IPR011009">
    <property type="entry name" value="Kinase-like_dom_sf"/>
</dbReference>
<evidence type="ECO:0000256" key="4">
    <source>
        <dbReference type="ARBA" id="ARBA00022777"/>
    </source>
</evidence>
<dbReference type="SUPFAM" id="SSF56112">
    <property type="entry name" value="Protein kinase-like (PK-like)"/>
    <property type="match status" value="1"/>
</dbReference>
<dbReference type="AlphaFoldDB" id="A0A2G5TV18"/>
<reference evidence="8" key="1">
    <citation type="submission" date="2017-10" db="EMBL/GenBank/DDBJ databases">
        <title>Rapid genome shrinkage in a self-fertile nematode reveals novel sperm competition proteins.</title>
        <authorList>
            <person name="Yin D."/>
            <person name="Schwarz E.M."/>
            <person name="Thomas C.G."/>
            <person name="Felde R.L."/>
            <person name="Korf I.F."/>
            <person name="Cutter A.D."/>
            <person name="Schartner C.M."/>
            <person name="Ralston E.J."/>
            <person name="Meyer B.J."/>
            <person name="Haag E.S."/>
        </authorList>
    </citation>
    <scope>NUCLEOTIDE SEQUENCE [LARGE SCALE GENOMIC DNA]</scope>
    <source>
        <strain evidence="8">JU1422</strain>
    </source>
</reference>
<evidence type="ECO:0000259" key="6">
    <source>
        <dbReference type="PROSITE" id="PS50011"/>
    </source>
</evidence>
<gene>
    <name evidence="7" type="primary">Cnig_chr_V.g22126</name>
    <name evidence="7" type="ORF">B9Z55_022126</name>
</gene>
<evidence type="ECO:0000256" key="5">
    <source>
        <dbReference type="ARBA" id="ARBA00022840"/>
    </source>
</evidence>
<dbReference type="PROSITE" id="PS00108">
    <property type="entry name" value="PROTEIN_KINASE_ST"/>
    <property type="match status" value="1"/>
</dbReference>
<sequence>MSFVIGSMIKNRYHVTARLGRGSFGTVYKITDIKEEKAKAMKTIGGFDPDMNEVRTLTTLASIPGVQRMYSHFIHKGTLCLILEMYSIDLGTLADRQEFTQHLVLKVGYQLVEIFKAIHNLGVLHRDLKSENVMVKAVGNNARLKVIDFGMAKCFMTPDGNLVPVPQKDFNFAACEYSSLSLSMGNRATEADDIVMILYLMMSLCRLNPFEGGRTYVQKIALKTYFHTNPTIALANHRYLIPVARLILSQISNNIVDHDVIMNSVQNSAGNTDLKTPFQLRFARRNKVTFILE</sequence>
<dbReference type="GO" id="GO:0005524">
    <property type="term" value="F:ATP binding"/>
    <property type="evidence" value="ECO:0007669"/>
    <property type="project" value="UniProtKB-KW"/>
</dbReference>
<dbReference type="STRING" id="1611254.A0A2G5TV18"/>
<dbReference type="Gene3D" id="3.30.200.20">
    <property type="entry name" value="Phosphorylase Kinase, domain 1"/>
    <property type="match status" value="1"/>
</dbReference>
<comment type="caution">
    <text evidence="7">The sequence shown here is derived from an EMBL/GenBank/DDBJ whole genome shotgun (WGS) entry which is preliminary data.</text>
</comment>
<dbReference type="OrthoDB" id="5815349at2759"/>
<dbReference type="GO" id="GO:0004674">
    <property type="term" value="F:protein serine/threonine kinase activity"/>
    <property type="evidence" value="ECO:0007669"/>
    <property type="project" value="UniProtKB-KW"/>
</dbReference>
<keyword evidence="8" id="KW-1185">Reference proteome</keyword>
<dbReference type="EMBL" id="PDUG01000005">
    <property type="protein sequence ID" value="PIC31108.1"/>
    <property type="molecule type" value="Genomic_DNA"/>
</dbReference>
<feature type="domain" description="Protein kinase" evidence="6">
    <location>
        <begin position="13"/>
        <end position="261"/>
    </location>
</feature>
<dbReference type="CDD" id="cd00180">
    <property type="entry name" value="PKc"/>
    <property type="match status" value="1"/>
</dbReference>
<name>A0A2G5TV18_9PELO</name>
<keyword evidence="5" id="KW-0067">ATP-binding</keyword>
<evidence type="ECO:0000256" key="3">
    <source>
        <dbReference type="ARBA" id="ARBA00022741"/>
    </source>
</evidence>
<evidence type="ECO:0000256" key="1">
    <source>
        <dbReference type="ARBA" id="ARBA00022527"/>
    </source>
</evidence>